<organism evidence="7">
    <name type="scientific">Aphanomyces stellatus</name>
    <dbReference type="NCBI Taxonomy" id="120398"/>
    <lineage>
        <taxon>Eukaryota</taxon>
        <taxon>Sar</taxon>
        <taxon>Stramenopiles</taxon>
        <taxon>Oomycota</taxon>
        <taxon>Saprolegniomycetes</taxon>
        <taxon>Saprolegniales</taxon>
        <taxon>Verrucalvaceae</taxon>
        <taxon>Aphanomyces</taxon>
    </lineage>
</organism>
<dbReference type="PROSITE" id="PS00134">
    <property type="entry name" value="TRYPSIN_HIS"/>
    <property type="match status" value="1"/>
</dbReference>
<dbReference type="InterPro" id="IPR009003">
    <property type="entry name" value="Peptidase_S1_PA"/>
</dbReference>
<name>A0A6A4ZK31_9STRA</name>
<dbReference type="OrthoDB" id="165530at2759"/>
<evidence type="ECO:0000313" key="7">
    <source>
        <dbReference type="EMBL" id="KAF0708991.1"/>
    </source>
</evidence>
<feature type="non-terminal residue" evidence="7">
    <location>
        <position position="124"/>
    </location>
</feature>
<evidence type="ECO:0000256" key="1">
    <source>
        <dbReference type="ARBA" id="ARBA00022729"/>
    </source>
</evidence>
<reference evidence="7" key="1">
    <citation type="submission" date="2019-06" db="EMBL/GenBank/DDBJ databases">
        <title>Genomics analysis of Aphanomyces spp. identifies a new class of oomycete effector associated with host adaptation.</title>
        <authorList>
            <person name="Gaulin E."/>
        </authorList>
    </citation>
    <scope>NUCLEOTIDE SEQUENCE</scope>
    <source>
        <strain evidence="7">CBS 578.67</strain>
    </source>
</reference>
<dbReference type="PANTHER" id="PTHR24276">
    <property type="entry name" value="POLYSERASE-RELATED"/>
    <property type="match status" value="1"/>
</dbReference>
<gene>
    <name evidence="7" type="ORF">As57867_006121</name>
</gene>
<dbReference type="AlphaFoldDB" id="A0A6A4ZK31"/>
<dbReference type="SUPFAM" id="SSF50494">
    <property type="entry name" value="Trypsin-like serine proteases"/>
    <property type="match status" value="1"/>
</dbReference>
<evidence type="ECO:0000259" key="6">
    <source>
        <dbReference type="PROSITE" id="PS50240"/>
    </source>
</evidence>
<dbReference type="InterPro" id="IPR050430">
    <property type="entry name" value="Peptidase_S1"/>
</dbReference>
<dbReference type="PROSITE" id="PS50240">
    <property type="entry name" value="TRYPSIN_DOM"/>
    <property type="match status" value="1"/>
</dbReference>
<dbReference type="InterPro" id="IPR001254">
    <property type="entry name" value="Trypsin_dom"/>
</dbReference>
<keyword evidence="4" id="KW-0325">Glycoprotein</keyword>
<dbReference type="Gene3D" id="2.40.10.10">
    <property type="entry name" value="Trypsin-like serine proteases"/>
    <property type="match status" value="1"/>
</dbReference>
<evidence type="ECO:0000256" key="2">
    <source>
        <dbReference type="ARBA" id="ARBA00023026"/>
    </source>
</evidence>
<feature type="signal peptide" evidence="5">
    <location>
        <begin position="1"/>
        <end position="17"/>
    </location>
</feature>
<dbReference type="PANTHER" id="PTHR24276:SF98">
    <property type="entry name" value="FI18310P1-RELATED"/>
    <property type="match status" value="1"/>
</dbReference>
<protein>
    <recommendedName>
        <fullName evidence="6">Peptidase S1 domain-containing protein</fullName>
    </recommendedName>
</protein>
<evidence type="ECO:0000256" key="4">
    <source>
        <dbReference type="ARBA" id="ARBA00023180"/>
    </source>
</evidence>
<keyword evidence="2" id="KW-0843">Virulence</keyword>
<feature type="domain" description="Peptidase S1" evidence="6">
    <location>
        <begin position="22"/>
        <end position="124"/>
    </location>
</feature>
<keyword evidence="1 5" id="KW-0732">Signal</keyword>
<dbReference type="InterPro" id="IPR043504">
    <property type="entry name" value="Peptidase_S1_PA_chymotrypsin"/>
</dbReference>
<comment type="caution">
    <text evidence="7">The sequence shown here is derived from an EMBL/GenBank/DDBJ whole genome shotgun (WGS) entry which is preliminary data.</text>
</comment>
<dbReference type="InterPro" id="IPR018114">
    <property type="entry name" value="TRYPSIN_HIS"/>
</dbReference>
<proteinExistence type="predicted"/>
<accession>A0A6A4ZK31</accession>
<evidence type="ECO:0000256" key="3">
    <source>
        <dbReference type="ARBA" id="ARBA00023157"/>
    </source>
</evidence>
<dbReference type="GO" id="GO:0006508">
    <property type="term" value="P:proteolysis"/>
    <property type="evidence" value="ECO:0007669"/>
    <property type="project" value="InterPro"/>
</dbReference>
<sequence>MKLAYALSALFAAAAMADDIEIVGGKEATQGQHLYVTGLRQSATASDQCGGSLIAPNVVLTAAHCTGHKLSYASIGTHYLSGTQDGEQIKVVKEIKHPKNNANTNAYDFAILILERDSKFAPVQ</sequence>
<dbReference type="EMBL" id="VJMH01002378">
    <property type="protein sequence ID" value="KAF0708991.1"/>
    <property type="molecule type" value="Genomic_DNA"/>
</dbReference>
<dbReference type="GO" id="GO:0004252">
    <property type="term" value="F:serine-type endopeptidase activity"/>
    <property type="evidence" value="ECO:0007669"/>
    <property type="project" value="InterPro"/>
</dbReference>
<keyword evidence="3" id="KW-1015">Disulfide bond</keyword>
<evidence type="ECO:0000256" key="5">
    <source>
        <dbReference type="SAM" id="SignalP"/>
    </source>
</evidence>
<feature type="chain" id="PRO_5025629887" description="Peptidase S1 domain-containing protein" evidence="5">
    <location>
        <begin position="18"/>
        <end position="124"/>
    </location>
</feature>
<dbReference type="Pfam" id="PF00089">
    <property type="entry name" value="Trypsin"/>
    <property type="match status" value="1"/>
</dbReference>